<gene>
    <name evidence="2" type="ORF">J2Z17_002267</name>
</gene>
<keyword evidence="3" id="KW-1185">Reference proteome</keyword>
<dbReference type="Pfam" id="PF05145">
    <property type="entry name" value="AbrB"/>
    <property type="match status" value="1"/>
</dbReference>
<feature type="transmembrane region" description="Helical" evidence="1">
    <location>
        <begin position="103"/>
        <end position="123"/>
    </location>
</feature>
<sequence length="372" mass="38827">MSEPVAATTAASETKGGLLTHLPVALRWAILVIVSGAAGTVFELMHLPAGLLLGPMIAAILVATNGARLSLPRKPYIAAQALIGTMIAQSLDGAILKRVAEEWYVFGPMVVSIVAVSATLGYVLARRQVLPGTTAVWGTSAGAASAMVLMAEAYGADARLVAFMQYLRVVCVASAAALMAAFVFNVPDSGQTASFDLFPPVDWIALLVTLVATAVLAYAGNRLRIPAATMLTPMIGMALLHSLGILPIELPPWLLALAYAMIGWRIGLAFTRRLLRHAARALPQVLLSIGVLIGFGGLLAFLLWALVGVDPLTAYLATSPGGLDSIAIIASSTHVDVPFVLALQTCRFLLILAVGPTLSRFVAKRFGTAPAA</sequence>
<dbReference type="PANTHER" id="PTHR38457:SF1">
    <property type="entry name" value="REGULATOR ABRB-RELATED"/>
    <property type="match status" value="1"/>
</dbReference>
<dbReference type="EMBL" id="JAGGJU010000005">
    <property type="protein sequence ID" value="MBP1850830.1"/>
    <property type="molecule type" value="Genomic_DNA"/>
</dbReference>
<dbReference type="PANTHER" id="PTHR38457">
    <property type="entry name" value="REGULATOR ABRB-RELATED"/>
    <property type="match status" value="1"/>
</dbReference>
<dbReference type="InterPro" id="IPR007820">
    <property type="entry name" value="AbrB_fam"/>
</dbReference>
<name>A0ABS4DYR7_9HYPH</name>
<accession>A0ABS4DYR7</accession>
<keyword evidence="1" id="KW-0812">Transmembrane</keyword>
<feature type="transmembrane region" description="Helical" evidence="1">
    <location>
        <begin position="25"/>
        <end position="44"/>
    </location>
</feature>
<feature type="transmembrane region" description="Helical" evidence="1">
    <location>
        <begin position="282"/>
        <end position="307"/>
    </location>
</feature>
<evidence type="ECO:0000313" key="3">
    <source>
        <dbReference type="Proteomes" id="UP000759443"/>
    </source>
</evidence>
<feature type="transmembrane region" description="Helical" evidence="1">
    <location>
        <begin position="227"/>
        <end position="246"/>
    </location>
</feature>
<evidence type="ECO:0000256" key="1">
    <source>
        <dbReference type="SAM" id="Phobius"/>
    </source>
</evidence>
<feature type="transmembrane region" description="Helical" evidence="1">
    <location>
        <begin position="339"/>
        <end position="358"/>
    </location>
</feature>
<dbReference type="NCBIfam" id="TIGR03082">
    <property type="entry name" value="Gneg_AbrB_dup"/>
    <property type="match status" value="2"/>
</dbReference>
<evidence type="ECO:0000313" key="2">
    <source>
        <dbReference type="EMBL" id="MBP1850830.1"/>
    </source>
</evidence>
<proteinExistence type="predicted"/>
<dbReference type="PIRSF" id="PIRSF038991">
    <property type="entry name" value="Protein_AbrB"/>
    <property type="match status" value="1"/>
</dbReference>
<dbReference type="InterPro" id="IPR017516">
    <property type="entry name" value="AbrB_dup"/>
</dbReference>
<keyword evidence="1" id="KW-1133">Transmembrane helix</keyword>
<organism evidence="2 3">
    <name type="scientific">Rhizobium halophytocola</name>
    <dbReference type="NCBI Taxonomy" id="735519"/>
    <lineage>
        <taxon>Bacteria</taxon>
        <taxon>Pseudomonadati</taxon>
        <taxon>Pseudomonadota</taxon>
        <taxon>Alphaproteobacteria</taxon>
        <taxon>Hyphomicrobiales</taxon>
        <taxon>Rhizobiaceae</taxon>
        <taxon>Rhizobium/Agrobacterium group</taxon>
        <taxon>Rhizobium</taxon>
    </lineage>
</organism>
<feature type="transmembrane region" description="Helical" evidence="1">
    <location>
        <begin position="166"/>
        <end position="183"/>
    </location>
</feature>
<feature type="transmembrane region" description="Helical" evidence="1">
    <location>
        <begin position="51"/>
        <end position="71"/>
    </location>
</feature>
<keyword evidence="1" id="KW-0472">Membrane</keyword>
<feature type="transmembrane region" description="Helical" evidence="1">
    <location>
        <begin position="135"/>
        <end position="154"/>
    </location>
</feature>
<feature type="transmembrane region" description="Helical" evidence="1">
    <location>
        <begin position="203"/>
        <end position="220"/>
    </location>
</feature>
<dbReference type="RefSeq" id="WP_209944935.1">
    <property type="nucleotide sequence ID" value="NZ_JAGGJU010000005.1"/>
</dbReference>
<feature type="transmembrane region" description="Helical" evidence="1">
    <location>
        <begin position="252"/>
        <end position="270"/>
    </location>
</feature>
<protein>
    <submittedName>
        <fullName evidence="2">Membrane AbrB-like protein</fullName>
    </submittedName>
</protein>
<reference evidence="2 3" key="1">
    <citation type="submission" date="2021-03" db="EMBL/GenBank/DDBJ databases">
        <title>Genomic Encyclopedia of Type Strains, Phase IV (KMG-IV): sequencing the most valuable type-strain genomes for metagenomic binning, comparative biology and taxonomic classification.</title>
        <authorList>
            <person name="Goeker M."/>
        </authorList>
    </citation>
    <scope>NUCLEOTIDE SEQUENCE [LARGE SCALE GENOMIC DNA]</scope>
    <source>
        <strain evidence="2 3">DSM 21600</strain>
    </source>
</reference>
<comment type="caution">
    <text evidence="2">The sequence shown here is derived from an EMBL/GenBank/DDBJ whole genome shotgun (WGS) entry which is preliminary data.</text>
</comment>
<dbReference type="Proteomes" id="UP000759443">
    <property type="component" value="Unassembled WGS sequence"/>
</dbReference>